<gene>
    <name evidence="9" type="ORF">IAB31_10780</name>
</gene>
<dbReference type="GO" id="GO:0000160">
    <property type="term" value="P:phosphorelay signal transduction system"/>
    <property type="evidence" value="ECO:0007669"/>
    <property type="project" value="InterPro"/>
</dbReference>
<keyword evidence="2" id="KW-0805">Transcription regulation</keyword>
<comment type="caution">
    <text evidence="9">The sequence shown here is derived from an EMBL/GenBank/DDBJ whole genome shotgun (WGS) entry which is preliminary data.</text>
</comment>
<evidence type="ECO:0000256" key="6">
    <source>
        <dbReference type="PROSITE-ProRule" id="PRU00169"/>
    </source>
</evidence>
<evidence type="ECO:0000256" key="2">
    <source>
        <dbReference type="ARBA" id="ARBA00023015"/>
    </source>
</evidence>
<sequence length="232" mass="27222">MIKALICDDELATRTIISYFLEKEKMPIELVGYAKNGEEAIRLIEEFQPQLIFLDLQMPKLTGFQVIEQMVQEKRAKVIIVTAFASFQNARQALQFGVCDILPKPIELEQLRKAITRAVGWNFTTNETMNQMLEYIHTHYKENFELETLTKLTYCTENHLSRLFKKHMGLSIKAYVHQLRIQEACRLFDSQRCDIRETAFQVGYSSMNNFYKYFKRYTGKTPAQYLKAGKKM</sequence>
<feature type="domain" description="HTH araC/xylS-type" evidence="7">
    <location>
        <begin position="130"/>
        <end position="228"/>
    </location>
</feature>
<dbReference type="SMART" id="SM00448">
    <property type="entry name" value="REC"/>
    <property type="match status" value="1"/>
</dbReference>
<dbReference type="CDD" id="cd17536">
    <property type="entry name" value="REC_YesN-like"/>
    <property type="match status" value="1"/>
</dbReference>
<evidence type="ECO:0000256" key="1">
    <source>
        <dbReference type="ARBA" id="ARBA00018672"/>
    </source>
</evidence>
<dbReference type="AlphaFoldDB" id="A0A9D1ADZ5"/>
<name>A0A9D1ADZ5_9FIRM</name>
<dbReference type="Pfam" id="PF00072">
    <property type="entry name" value="Response_reg"/>
    <property type="match status" value="1"/>
</dbReference>
<dbReference type="Gene3D" id="1.10.10.60">
    <property type="entry name" value="Homeodomain-like"/>
    <property type="match status" value="2"/>
</dbReference>
<dbReference type="InterPro" id="IPR001789">
    <property type="entry name" value="Sig_transdc_resp-reg_receiver"/>
</dbReference>
<keyword evidence="4" id="KW-0804">Transcription</keyword>
<keyword evidence="3" id="KW-0238">DNA-binding</keyword>
<dbReference type="InterPro" id="IPR018060">
    <property type="entry name" value="HTH_AraC"/>
</dbReference>
<dbReference type="GO" id="GO:0043565">
    <property type="term" value="F:sequence-specific DNA binding"/>
    <property type="evidence" value="ECO:0007669"/>
    <property type="project" value="InterPro"/>
</dbReference>
<dbReference type="InterPro" id="IPR020449">
    <property type="entry name" value="Tscrpt_reg_AraC-type_HTH"/>
</dbReference>
<dbReference type="EMBL" id="DVGK01000120">
    <property type="protein sequence ID" value="HIR14391.1"/>
    <property type="molecule type" value="Genomic_DNA"/>
</dbReference>
<reference evidence="9" key="1">
    <citation type="submission" date="2020-10" db="EMBL/GenBank/DDBJ databases">
        <authorList>
            <person name="Gilroy R."/>
        </authorList>
    </citation>
    <scope>NUCLEOTIDE SEQUENCE</scope>
    <source>
        <strain evidence="9">ChiSjej4B22-8148</strain>
    </source>
</reference>
<accession>A0A9D1ADZ5</accession>
<evidence type="ECO:0000256" key="3">
    <source>
        <dbReference type="ARBA" id="ARBA00023125"/>
    </source>
</evidence>
<dbReference type="Gene3D" id="3.40.50.2300">
    <property type="match status" value="1"/>
</dbReference>
<protein>
    <recommendedName>
        <fullName evidence="1">Stage 0 sporulation protein A homolog</fullName>
    </recommendedName>
</protein>
<organism evidence="9 10">
    <name type="scientific">Candidatus Choladousia intestinavium</name>
    <dbReference type="NCBI Taxonomy" id="2840727"/>
    <lineage>
        <taxon>Bacteria</taxon>
        <taxon>Bacillati</taxon>
        <taxon>Bacillota</taxon>
        <taxon>Clostridia</taxon>
        <taxon>Lachnospirales</taxon>
        <taxon>Lachnospiraceae</taxon>
        <taxon>Lachnospiraceae incertae sedis</taxon>
        <taxon>Candidatus Choladousia</taxon>
    </lineage>
</organism>
<comment type="function">
    <text evidence="5">May play the central regulatory role in sporulation. It may be an element of the effector pathway responsible for the activation of sporulation genes in response to nutritional stress. Spo0A may act in concert with spo0H (a sigma factor) to control the expression of some genes that are critical to the sporulation process.</text>
</comment>
<dbReference type="SMART" id="SM00342">
    <property type="entry name" value="HTH_ARAC"/>
    <property type="match status" value="1"/>
</dbReference>
<keyword evidence="6" id="KW-0597">Phosphoprotein</keyword>
<dbReference type="GO" id="GO:0003700">
    <property type="term" value="F:DNA-binding transcription factor activity"/>
    <property type="evidence" value="ECO:0007669"/>
    <property type="project" value="InterPro"/>
</dbReference>
<dbReference type="PROSITE" id="PS01124">
    <property type="entry name" value="HTH_ARAC_FAMILY_2"/>
    <property type="match status" value="1"/>
</dbReference>
<dbReference type="Proteomes" id="UP000886757">
    <property type="component" value="Unassembled WGS sequence"/>
</dbReference>
<feature type="modified residue" description="4-aspartylphosphate" evidence="6">
    <location>
        <position position="55"/>
    </location>
</feature>
<reference evidence="9" key="2">
    <citation type="journal article" date="2021" name="PeerJ">
        <title>Extensive microbial diversity within the chicken gut microbiome revealed by metagenomics and culture.</title>
        <authorList>
            <person name="Gilroy R."/>
            <person name="Ravi A."/>
            <person name="Getino M."/>
            <person name="Pursley I."/>
            <person name="Horton D.L."/>
            <person name="Alikhan N.F."/>
            <person name="Baker D."/>
            <person name="Gharbi K."/>
            <person name="Hall N."/>
            <person name="Watson M."/>
            <person name="Adriaenssens E.M."/>
            <person name="Foster-Nyarko E."/>
            <person name="Jarju S."/>
            <person name="Secka A."/>
            <person name="Antonio M."/>
            <person name="Oren A."/>
            <person name="Chaudhuri R.R."/>
            <person name="La Ragione R."/>
            <person name="Hildebrand F."/>
            <person name="Pallen M.J."/>
        </authorList>
    </citation>
    <scope>NUCLEOTIDE SEQUENCE</scope>
    <source>
        <strain evidence="9">ChiSjej4B22-8148</strain>
    </source>
</reference>
<evidence type="ECO:0000313" key="10">
    <source>
        <dbReference type="Proteomes" id="UP000886757"/>
    </source>
</evidence>
<feature type="domain" description="Response regulatory" evidence="8">
    <location>
        <begin position="3"/>
        <end position="119"/>
    </location>
</feature>
<evidence type="ECO:0000256" key="5">
    <source>
        <dbReference type="ARBA" id="ARBA00024867"/>
    </source>
</evidence>
<dbReference type="PRINTS" id="PR00032">
    <property type="entry name" value="HTHARAC"/>
</dbReference>
<evidence type="ECO:0000313" key="9">
    <source>
        <dbReference type="EMBL" id="HIR14391.1"/>
    </source>
</evidence>
<dbReference type="SUPFAM" id="SSF52172">
    <property type="entry name" value="CheY-like"/>
    <property type="match status" value="1"/>
</dbReference>
<dbReference type="PANTHER" id="PTHR43280">
    <property type="entry name" value="ARAC-FAMILY TRANSCRIPTIONAL REGULATOR"/>
    <property type="match status" value="1"/>
</dbReference>
<dbReference type="InterPro" id="IPR009057">
    <property type="entry name" value="Homeodomain-like_sf"/>
</dbReference>
<evidence type="ECO:0000256" key="4">
    <source>
        <dbReference type="ARBA" id="ARBA00023163"/>
    </source>
</evidence>
<dbReference type="PROSITE" id="PS50110">
    <property type="entry name" value="RESPONSE_REGULATORY"/>
    <property type="match status" value="1"/>
</dbReference>
<dbReference type="Pfam" id="PF12833">
    <property type="entry name" value="HTH_18"/>
    <property type="match status" value="1"/>
</dbReference>
<dbReference type="InterPro" id="IPR011006">
    <property type="entry name" value="CheY-like_superfamily"/>
</dbReference>
<dbReference type="SUPFAM" id="SSF46689">
    <property type="entry name" value="Homeodomain-like"/>
    <property type="match status" value="1"/>
</dbReference>
<dbReference type="PANTHER" id="PTHR43280:SF28">
    <property type="entry name" value="HTH-TYPE TRANSCRIPTIONAL ACTIVATOR RHAS"/>
    <property type="match status" value="1"/>
</dbReference>
<proteinExistence type="predicted"/>
<evidence type="ECO:0000259" key="8">
    <source>
        <dbReference type="PROSITE" id="PS50110"/>
    </source>
</evidence>
<evidence type="ECO:0000259" key="7">
    <source>
        <dbReference type="PROSITE" id="PS01124"/>
    </source>
</evidence>